<dbReference type="PROSITE" id="PS00624">
    <property type="entry name" value="GMC_OXRED_2"/>
    <property type="match status" value="1"/>
</dbReference>
<dbReference type="Proteomes" id="UP001198571">
    <property type="component" value="Unassembled WGS sequence"/>
</dbReference>
<dbReference type="InterPro" id="IPR036188">
    <property type="entry name" value="FAD/NAD-bd_sf"/>
</dbReference>
<reference evidence="8 9" key="1">
    <citation type="submission" date="2020-07" db="EMBL/GenBank/DDBJ databases">
        <title>Pseudogemmobacter sp. nov., isolated from poultry manure in Taiwan.</title>
        <authorList>
            <person name="Lin S.-Y."/>
            <person name="Tang Y.-S."/>
            <person name="Young C.-C."/>
        </authorList>
    </citation>
    <scope>NUCLEOTIDE SEQUENCE [LARGE SCALE GENOMIC DNA]</scope>
    <source>
        <strain evidence="8 9">CC-YST710</strain>
    </source>
</reference>
<dbReference type="EMBL" id="JACDXX010000002">
    <property type="protein sequence ID" value="MCB5409080.1"/>
    <property type="molecule type" value="Genomic_DNA"/>
</dbReference>
<feature type="domain" description="Glucose-methanol-choline oxidoreductase N-terminal" evidence="6">
    <location>
        <begin position="81"/>
        <end position="104"/>
    </location>
</feature>
<keyword evidence="4 5" id="KW-0274">FAD</keyword>
<protein>
    <submittedName>
        <fullName evidence="8">GMC family oxidoreductase N-terminal domain-containing protein</fullName>
    </submittedName>
</protein>
<evidence type="ECO:0000313" key="9">
    <source>
        <dbReference type="Proteomes" id="UP001198571"/>
    </source>
</evidence>
<dbReference type="PANTHER" id="PTHR11552:SF147">
    <property type="entry name" value="CHOLINE DEHYDROGENASE, MITOCHONDRIAL"/>
    <property type="match status" value="1"/>
</dbReference>
<dbReference type="Pfam" id="PF05199">
    <property type="entry name" value="GMC_oxred_C"/>
    <property type="match status" value="1"/>
</dbReference>
<organism evidence="8 9">
    <name type="scientific">Pseudogemmobacter faecipullorum</name>
    <dbReference type="NCBI Taxonomy" id="2755041"/>
    <lineage>
        <taxon>Bacteria</taxon>
        <taxon>Pseudomonadati</taxon>
        <taxon>Pseudomonadota</taxon>
        <taxon>Alphaproteobacteria</taxon>
        <taxon>Rhodobacterales</taxon>
        <taxon>Paracoccaceae</taxon>
        <taxon>Pseudogemmobacter</taxon>
    </lineage>
</organism>
<sequence length="540" mass="59212">MAEYDFIIIGAGSAGCVLADQLSASGRYKVLLLEAGGSDRRFMIRMPIGYGHSFWNPKVNWRFMTGPQEALAGRESYWPRGKVLGGSSSINAMVWVRGQDNDFEDWRAHGNPGWGPEDVAPHFEAIETFTRGAEPGRGTKGPVRVSDMARGVHPLSHDWLSAAEQAGFARTPDYNGENREGVSIYQISADKGQRSSSATAFLHPAMKRANLRVETHAFAHRLLIEEGRAVGVEYRQHGQMKTARARAEVVLAAGAVLSPVLLQHSGIGPGALLQAQGKTVLHHMPAVGENLQDHLGIDYLFRSRVPTLNSQLRPWLGRMMLGLRYVLRRDGPLSLSVNQAGGFVRSREGLSRVDQQLYFSPVSYSKPTPGKRRLTLPDPFPGFFIGVQPCRPESRGRIAIASPDPEAAPLIEPNYFSHPRDMEEMLDAVRLIRHISRQPAIARYIETEMAPGAALEDHDTEALIADIRARSGSVFHACGTCRMGPDDGANVVDHRLRLHGLRGLRVADASAFPNVTSGNINAPVIMLAHRAAQMILEDQG</sequence>
<dbReference type="Gene3D" id="3.50.50.60">
    <property type="entry name" value="FAD/NAD(P)-binding domain"/>
    <property type="match status" value="1"/>
</dbReference>
<name>A0ABS8CIW5_9RHOB</name>
<evidence type="ECO:0000259" key="7">
    <source>
        <dbReference type="PROSITE" id="PS00624"/>
    </source>
</evidence>
<comment type="cofactor">
    <cofactor evidence="1">
        <name>FAD</name>
        <dbReference type="ChEBI" id="CHEBI:57692"/>
    </cofactor>
</comment>
<dbReference type="InterPro" id="IPR012132">
    <property type="entry name" value="GMC_OxRdtase"/>
</dbReference>
<dbReference type="PROSITE" id="PS00623">
    <property type="entry name" value="GMC_OXRED_1"/>
    <property type="match status" value="1"/>
</dbReference>
<evidence type="ECO:0000259" key="6">
    <source>
        <dbReference type="PROSITE" id="PS00623"/>
    </source>
</evidence>
<comment type="caution">
    <text evidence="8">The sequence shown here is derived from an EMBL/GenBank/DDBJ whole genome shotgun (WGS) entry which is preliminary data.</text>
</comment>
<gene>
    <name evidence="8" type="ORF">H0485_03505</name>
</gene>
<evidence type="ECO:0000313" key="8">
    <source>
        <dbReference type="EMBL" id="MCB5409080.1"/>
    </source>
</evidence>
<keyword evidence="9" id="KW-1185">Reference proteome</keyword>
<comment type="similarity">
    <text evidence="2 5">Belongs to the GMC oxidoreductase family.</text>
</comment>
<dbReference type="PANTHER" id="PTHR11552">
    <property type="entry name" value="GLUCOSE-METHANOL-CHOLINE GMC OXIDOREDUCTASE"/>
    <property type="match status" value="1"/>
</dbReference>
<dbReference type="InterPro" id="IPR007867">
    <property type="entry name" value="GMC_OxRtase_C"/>
</dbReference>
<evidence type="ECO:0000256" key="5">
    <source>
        <dbReference type="RuleBase" id="RU003968"/>
    </source>
</evidence>
<evidence type="ECO:0000256" key="1">
    <source>
        <dbReference type="ARBA" id="ARBA00001974"/>
    </source>
</evidence>
<dbReference type="InterPro" id="IPR000172">
    <property type="entry name" value="GMC_OxRdtase_N"/>
</dbReference>
<dbReference type="SUPFAM" id="SSF54373">
    <property type="entry name" value="FAD-linked reductases, C-terminal domain"/>
    <property type="match status" value="1"/>
</dbReference>
<dbReference type="SUPFAM" id="SSF51905">
    <property type="entry name" value="FAD/NAD(P)-binding domain"/>
    <property type="match status" value="1"/>
</dbReference>
<dbReference type="Gene3D" id="3.30.560.10">
    <property type="entry name" value="Glucose Oxidase, domain 3"/>
    <property type="match status" value="1"/>
</dbReference>
<evidence type="ECO:0000256" key="4">
    <source>
        <dbReference type="ARBA" id="ARBA00022827"/>
    </source>
</evidence>
<accession>A0ABS8CIW5</accession>
<keyword evidence="3 5" id="KW-0285">Flavoprotein</keyword>
<dbReference type="PIRSF" id="PIRSF000137">
    <property type="entry name" value="Alcohol_oxidase"/>
    <property type="match status" value="1"/>
</dbReference>
<evidence type="ECO:0000256" key="3">
    <source>
        <dbReference type="ARBA" id="ARBA00022630"/>
    </source>
</evidence>
<proteinExistence type="inferred from homology"/>
<dbReference type="Pfam" id="PF00732">
    <property type="entry name" value="GMC_oxred_N"/>
    <property type="match status" value="1"/>
</dbReference>
<dbReference type="RefSeq" id="WP_226933974.1">
    <property type="nucleotide sequence ID" value="NZ_JACDXX010000002.1"/>
</dbReference>
<feature type="domain" description="Glucose-methanol-choline oxidoreductase N-terminal" evidence="7">
    <location>
        <begin position="254"/>
        <end position="268"/>
    </location>
</feature>
<evidence type="ECO:0000256" key="2">
    <source>
        <dbReference type="ARBA" id="ARBA00010790"/>
    </source>
</evidence>